<dbReference type="EMBL" id="VOIH02000001">
    <property type="protein sequence ID" value="KAF3457919.1"/>
    <property type="molecule type" value="Genomic_DNA"/>
</dbReference>
<evidence type="ECO:0000313" key="2">
    <source>
        <dbReference type="Proteomes" id="UP000796880"/>
    </source>
</evidence>
<sequence length="92" mass="10261">MAQLLAITGFSKTKGSQHKQHRINLCLGKRPHIGVVDIPLPLNKLALALIDHEAKDKRYVVLVATGSFNPPAFMHLCLFGELHDRDRLLSKP</sequence>
<keyword evidence="2" id="KW-1185">Reference proteome</keyword>
<dbReference type="AlphaFoldDB" id="A0A8K0HTV4"/>
<comment type="caution">
    <text evidence="1">The sequence shown here is derived from an EMBL/GenBank/DDBJ whole genome shotgun (WGS) entry which is preliminary data.</text>
</comment>
<dbReference type="OrthoDB" id="1179161at2759"/>
<proteinExistence type="predicted"/>
<reference evidence="1" key="1">
    <citation type="submission" date="2020-03" db="EMBL/GenBank/DDBJ databases">
        <title>A high-quality chromosome-level genome assembly of a woody plant with both climbing and erect habits, Rhamnella rubrinervis.</title>
        <authorList>
            <person name="Lu Z."/>
            <person name="Yang Y."/>
            <person name="Zhu X."/>
            <person name="Sun Y."/>
        </authorList>
    </citation>
    <scope>NUCLEOTIDE SEQUENCE</scope>
    <source>
        <strain evidence="1">BYM</strain>
        <tissue evidence="1">Leaf</tissue>
    </source>
</reference>
<protein>
    <submittedName>
        <fullName evidence="1">Uncharacterized protein</fullName>
    </submittedName>
</protein>
<name>A0A8K0HTV4_9ROSA</name>
<accession>A0A8K0HTV4</accession>
<evidence type="ECO:0000313" key="1">
    <source>
        <dbReference type="EMBL" id="KAF3457919.1"/>
    </source>
</evidence>
<gene>
    <name evidence="1" type="ORF">FNV43_RR02580</name>
</gene>
<dbReference type="Proteomes" id="UP000796880">
    <property type="component" value="Unassembled WGS sequence"/>
</dbReference>
<organism evidence="1 2">
    <name type="scientific">Rhamnella rubrinervis</name>
    <dbReference type="NCBI Taxonomy" id="2594499"/>
    <lineage>
        <taxon>Eukaryota</taxon>
        <taxon>Viridiplantae</taxon>
        <taxon>Streptophyta</taxon>
        <taxon>Embryophyta</taxon>
        <taxon>Tracheophyta</taxon>
        <taxon>Spermatophyta</taxon>
        <taxon>Magnoliopsida</taxon>
        <taxon>eudicotyledons</taxon>
        <taxon>Gunneridae</taxon>
        <taxon>Pentapetalae</taxon>
        <taxon>rosids</taxon>
        <taxon>fabids</taxon>
        <taxon>Rosales</taxon>
        <taxon>Rhamnaceae</taxon>
        <taxon>rhamnoid group</taxon>
        <taxon>Rhamneae</taxon>
        <taxon>Rhamnella</taxon>
    </lineage>
</organism>